<dbReference type="Proteomes" id="UP000224317">
    <property type="component" value="Unassembled WGS sequence"/>
</dbReference>
<protein>
    <recommendedName>
        <fullName evidence="1">Lantibiotic biosynthesis protein dehydration domain-containing protein</fullName>
    </recommendedName>
</protein>
<dbReference type="GO" id="GO:0005975">
    <property type="term" value="P:carbohydrate metabolic process"/>
    <property type="evidence" value="ECO:0007669"/>
    <property type="project" value="InterPro"/>
</dbReference>
<evidence type="ECO:0000313" key="3">
    <source>
        <dbReference type="Proteomes" id="UP000224317"/>
    </source>
</evidence>
<dbReference type="PIRSF" id="PIRSF037228">
    <property type="entry name" value="Lant_mod_RumM"/>
    <property type="match status" value="1"/>
</dbReference>
<dbReference type="Pfam" id="PF05147">
    <property type="entry name" value="LANC_like"/>
    <property type="match status" value="1"/>
</dbReference>
<feature type="domain" description="Lantibiotic biosynthesis protein dehydration" evidence="1">
    <location>
        <begin position="95"/>
        <end position="453"/>
    </location>
</feature>
<name>A0A2G3ECH2_9FIRM</name>
<dbReference type="InterPro" id="IPR012341">
    <property type="entry name" value="6hp_glycosidase-like_sf"/>
</dbReference>
<dbReference type="InterPro" id="IPR017146">
    <property type="entry name" value="Lanti_2_LanM"/>
</dbReference>
<evidence type="ECO:0000313" key="2">
    <source>
        <dbReference type="EMBL" id="PHU41028.1"/>
    </source>
</evidence>
<dbReference type="NCBIfam" id="TIGR03897">
    <property type="entry name" value="lanti_2_LanM"/>
    <property type="match status" value="1"/>
</dbReference>
<dbReference type="EMBL" id="PDYH01000010">
    <property type="protein sequence ID" value="PHU41028.1"/>
    <property type="molecule type" value="Genomic_DNA"/>
</dbReference>
<organism evidence="2 3">
    <name type="scientific">Pseudobutyrivibrio ruminis</name>
    <dbReference type="NCBI Taxonomy" id="46206"/>
    <lineage>
        <taxon>Bacteria</taxon>
        <taxon>Bacillati</taxon>
        <taxon>Bacillota</taxon>
        <taxon>Clostridia</taxon>
        <taxon>Lachnospirales</taxon>
        <taxon>Lachnospiraceae</taxon>
        <taxon>Pseudobutyrivibrio</taxon>
    </lineage>
</organism>
<gene>
    <name evidence="2" type="ORF">CSX00_03530</name>
</gene>
<proteinExistence type="predicted"/>
<dbReference type="PRINTS" id="PR01950">
    <property type="entry name" value="LANCSUPER"/>
</dbReference>
<dbReference type="InterPro" id="IPR025410">
    <property type="entry name" value="Lant_dehyd"/>
</dbReference>
<dbReference type="SUPFAM" id="SSF158745">
    <property type="entry name" value="LanC-like"/>
    <property type="match status" value="1"/>
</dbReference>
<evidence type="ECO:0000259" key="1">
    <source>
        <dbReference type="Pfam" id="PF13575"/>
    </source>
</evidence>
<keyword evidence="3" id="KW-1185">Reference proteome</keyword>
<reference evidence="2" key="1">
    <citation type="submission" date="2017-10" db="EMBL/GenBank/DDBJ databases">
        <title>Resolving the taxonomy of Roseburia spp., Eubacterium rectale and Agathobacter spp. through phylogenomic analysis.</title>
        <authorList>
            <person name="Sheridan P.O."/>
            <person name="Walker A.W."/>
            <person name="Duncan S.H."/>
            <person name="Scott K.P."/>
            <person name="Toole P.W.O."/>
            <person name="Luis P."/>
            <person name="Flint H.J."/>
        </authorList>
    </citation>
    <scope>NUCLEOTIDE SEQUENCE [LARGE SCALE GENOMIC DNA]</scope>
    <source>
        <strain evidence="2">JK10</strain>
    </source>
</reference>
<dbReference type="SMART" id="SM01260">
    <property type="entry name" value="LANC_like"/>
    <property type="match status" value="1"/>
</dbReference>
<dbReference type="Gene3D" id="1.50.10.10">
    <property type="match status" value="1"/>
</dbReference>
<dbReference type="InterPro" id="IPR007822">
    <property type="entry name" value="LANC-like"/>
</dbReference>
<dbReference type="Pfam" id="PF13575">
    <property type="entry name" value="DUF4135"/>
    <property type="match status" value="1"/>
</dbReference>
<comment type="caution">
    <text evidence="2">The sequence shown here is derived from an EMBL/GenBank/DDBJ whole genome shotgun (WGS) entry which is preliminary data.</text>
</comment>
<dbReference type="AlphaFoldDB" id="A0A2G3ECH2"/>
<accession>A0A2G3ECH2</accession>
<dbReference type="CDD" id="cd04792">
    <property type="entry name" value="LanM-like"/>
    <property type="match status" value="1"/>
</dbReference>
<dbReference type="GO" id="GO:0031179">
    <property type="term" value="P:peptide modification"/>
    <property type="evidence" value="ECO:0007669"/>
    <property type="project" value="InterPro"/>
</dbReference>
<sequence length="914" mass="106476">MVVGMKNKFGKIYVDYLYDHVLEDVKKDIDVNIKEMPVIKEKVENEIFVKCFKSLIYCMNLERVEKKLVGENPEERYTFFCENKDAIIGGMEKIFPEMKNQISEEIRGKICYLIKVVDDFMNNYEEISKKFLLENEQIKNINVGGDWHNDKSVIIFEFTKGSKIVFKPTHGRNIEFLKGLSSIFFGREYSSLYDSLTTPEGTWVKFIEHKPIKSQDEIKQFYYNYGKLIYMTYILGINDMHYENLLANGVYPVITDVETIFSSYLFFKIHKANYDAQYNATKKLIYGTMATGLVPIFTMSDYFGGDVSCLSNRGLKIMVEKLENEYRDDMCIKVAEDMVKSDSHLPNNDIDPLDYGKDIIQGFNEADEIFRENKQKIYKYIEDNFDKVESRIILNMTKAYGKILRIKNDVKYRMKPELFKELLGKLKRTNQFNVKVYEHEIAELMNGNIPSFYWSAKEKCVYGPVDSSVEKIMDIKGFDIEDVKDIIEYQTAENTIEEQKSLIENAIISSKVLSINYIEKSGKDKSLKAKPATEKMLRENIDRNIILGKDNTIAWLGLMVNDQEQLEYAMVDWSLYSGISGIGLMYYTEWLNTGDRNAVAVMQLIVNTLKKEYDLGRFDTYDISYFCGLTGIYSFIKKVEKIPGIELFGLKESFEKLIEKNIAYTNCYDSLSGVHSAVLYYYGDYKENYFSRKIITSITYHFMENFNMRMMDATFSFASFAHGYTGLMTSLLCMNRVVKDDRFSILIKKAWEKEKKLKVSDFKWVDKRRADGSSSHYWCHGSCGIMQARLLWYKEEFLKDVEIDYSEEQLLKDLRGYKEIIEASKINTNNYSLCHGNFALIDYLISFERLTGERMNKKYIEQMFDVAREDGYSCIGAPGAINAIGYMVGETGIRYLLNRYENSHIKSILTCENL</sequence>